<dbReference type="SMART" id="SM00283">
    <property type="entry name" value="MA"/>
    <property type="match status" value="1"/>
</dbReference>
<dbReference type="SUPFAM" id="SSF58104">
    <property type="entry name" value="Methyl-accepting chemotaxis protein (MCP) signaling domain"/>
    <property type="match status" value="1"/>
</dbReference>
<organism evidence="7 8">
    <name type="scientific">Paraglaciecola aquimarina</name>
    <dbReference type="NCBI Taxonomy" id="1235557"/>
    <lineage>
        <taxon>Bacteria</taxon>
        <taxon>Pseudomonadati</taxon>
        <taxon>Pseudomonadota</taxon>
        <taxon>Gammaproteobacteria</taxon>
        <taxon>Alteromonadales</taxon>
        <taxon>Alteromonadaceae</taxon>
        <taxon>Paraglaciecola</taxon>
    </lineage>
</organism>
<proteinExistence type="predicted"/>
<feature type="transmembrane region" description="Helical" evidence="5">
    <location>
        <begin position="34"/>
        <end position="53"/>
    </location>
</feature>
<dbReference type="RefSeq" id="WP_316024466.1">
    <property type="nucleotide sequence ID" value="NZ_JAWDIO010000002.1"/>
</dbReference>
<keyword evidence="5" id="KW-1133">Transmembrane helix</keyword>
<dbReference type="Pfam" id="PF00015">
    <property type="entry name" value="MCPsignal"/>
    <property type="match status" value="1"/>
</dbReference>
<dbReference type="PANTHER" id="PTHR32089">
    <property type="entry name" value="METHYL-ACCEPTING CHEMOTAXIS PROTEIN MCPB"/>
    <property type="match status" value="1"/>
</dbReference>
<dbReference type="PROSITE" id="PS50111">
    <property type="entry name" value="CHEMOTAXIS_TRANSDUC_2"/>
    <property type="match status" value="1"/>
</dbReference>
<feature type="domain" description="Methyl-accepting transducer" evidence="6">
    <location>
        <begin position="221"/>
        <end position="457"/>
    </location>
</feature>
<gene>
    <name evidence="7" type="ORF">RS130_01425</name>
</gene>
<evidence type="ECO:0000256" key="3">
    <source>
        <dbReference type="PROSITE-ProRule" id="PRU00284"/>
    </source>
</evidence>
<evidence type="ECO:0000313" key="7">
    <source>
        <dbReference type="EMBL" id="MDU0352757.1"/>
    </source>
</evidence>
<feature type="transmembrane region" description="Helical" evidence="5">
    <location>
        <begin position="60"/>
        <end position="77"/>
    </location>
</feature>
<feature type="transmembrane region" description="Helical" evidence="5">
    <location>
        <begin position="12"/>
        <end position="28"/>
    </location>
</feature>
<evidence type="ECO:0000256" key="1">
    <source>
        <dbReference type="ARBA" id="ARBA00004370"/>
    </source>
</evidence>
<evidence type="ECO:0000259" key="6">
    <source>
        <dbReference type="PROSITE" id="PS50111"/>
    </source>
</evidence>
<feature type="transmembrane region" description="Helical" evidence="5">
    <location>
        <begin position="138"/>
        <end position="159"/>
    </location>
</feature>
<accession>A0ABU3SRX1</accession>
<keyword evidence="2 3" id="KW-0807">Transducer</keyword>
<dbReference type="InterPro" id="IPR004089">
    <property type="entry name" value="MCPsignal_dom"/>
</dbReference>
<dbReference type="Proteomes" id="UP001247805">
    <property type="component" value="Unassembled WGS sequence"/>
</dbReference>
<dbReference type="Gene3D" id="1.10.287.950">
    <property type="entry name" value="Methyl-accepting chemotaxis protein"/>
    <property type="match status" value="1"/>
</dbReference>
<protein>
    <submittedName>
        <fullName evidence="7">Methyl-accepting chemotaxis protein</fullName>
    </submittedName>
</protein>
<reference evidence="7 8" key="1">
    <citation type="submission" date="2023-10" db="EMBL/GenBank/DDBJ databases">
        <title>Glaciecola aquimarina strain GGW-M5 nov., isolated from a coastal seawater.</title>
        <authorList>
            <person name="Bayburt H."/>
            <person name="Kim J.M."/>
            <person name="Choi B.J."/>
            <person name="Jeon C.O."/>
        </authorList>
    </citation>
    <scope>NUCLEOTIDE SEQUENCE [LARGE SCALE GENOMIC DNA]</scope>
    <source>
        <strain evidence="7 8">KCTC 32108</strain>
    </source>
</reference>
<feature type="compositionally biased region" description="Basic and acidic residues" evidence="4">
    <location>
        <begin position="268"/>
        <end position="282"/>
    </location>
</feature>
<evidence type="ECO:0000256" key="2">
    <source>
        <dbReference type="ARBA" id="ARBA00023224"/>
    </source>
</evidence>
<feature type="transmembrane region" description="Helical" evidence="5">
    <location>
        <begin position="105"/>
        <end position="123"/>
    </location>
</feature>
<name>A0ABU3SRX1_9ALTE</name>
<comment type="subcellular location">
    <subcellularLocation>
        <location evidence="1">Membrane</location>
    </subcellularLocation>
</comment>
<evidence type="ECO:0000313" key="8">
    <source>
        <dbReference type="Proteomes" id="UP001247805"/>
    </source>
</evidence>
<dbReference type="PANTHER" id="PTHR32089:SF112">
    <property type="entry name" value="LYSOZYME-LIKE PROTEIN-RELATED"/>
    <property type="match status" value="1"/>
</dbReference>
<evidence type="ECO:0000256" key="5">
    <source>
        <dbReference type="SAM" id="Phobius"/>
    </source>
</evidence>
<keyword evidence="8" id="KW-1185">Reference proteome</keyword>
<sequence length="493" mass="54128">MTYPWINSANKIFRLVIVVQWFISLLIACFTSSWLEPLLIGIPILALPLLLSFTQPSRPVTRYAFAIAVQLFAALHIQQTYALTELHFEIFVMLAFLSYFKDWKVIAVGTATVAIHHIIFYWVQSTGGNLLVFEEGKVSFFILLIHAVFAVAEGLVLGVMAKRNYTEAKGALVLNELVTQIMVQKDVLDLKVTIPDSVKSLEEFKTLINAFKKLITEANSLSITVSAVSNEMNKSSSTLNHSIALSAEQVNCILQEIEQLNHKIEDVSSRSKETQTHAEKAKNSTLDTKSSLVDSSKNVGQLRETLTVASSVIENLSAKCNNISEVMQSIKSVAEQTNLLALNAAIESARAGEHGRGFAVVADEVRNLAIKSKESAEEIEAITIELITSADNSVAQMNDCVKMVDEAAVSSGEAIKHMDRVVDNFQLVSSNITKVASSAEQQAHNANTISESTNLLAQLSSDEQSNVNIVNNQAVELANLCQKLERQLQQFSV</sequence>
<keyword evidence="5" id="KW-0472">Membrane</keyword>
<dbReference type="EMBL" id="JAWDIO010000002">
    <property type="protein sequence ID" value="MDU0352757.1"/>
    <property type="molecule type" value="Genomic_DNA"/>
</dbReference>
<evidence type="ECO:0000256" key="4">
    <source>
        <dbReference type="SAM" id="MobiDB-lite"/>
    </source>
</evidence>
<keyword evidence="5" id="KW-0812">Transmembrane</keyword>
<feature type="region of interest" description="Disordered" evidence="4">
    <location>
        <begin position="268"/>
        <end position="289"/>
    </location>
</feature>
<comment type="caution">
    <text evidence="7">The sequence shown here is derived from an EMBL/GenBank/DDBJ whole genome shotgun (WGS) entry which is preliminary data.</text>
</comment>
<feature type="transmembrane region" description="Helical" evidence="5">
    <location>
        <begin position="83"/>
        <end position="100"/>
    </location>
</feature>